<evidence type="ECO:0000313" key="7">
    <source>
        <dbReference type="EMBL" id="OGY17473.1"/>
    </source>
</evidence>
<evidence type="ECO:0000256" key="5">
    <source>
        <dbReference type="ARBA" id="ARBA00023136"/>
    </source>
</evidence>
<evidence type="ECO:0000256" key="3">
    <source>
        <dbReference type="ARBA" id="ARBA00022676"/>
    </source>
</evidence>
<dbReference type="GO" id="GO:0005886">
    <property type="term" value="C:plasma membrane"/>
    <property type="evidence" value="ECO:0007669"/>
    <property type="project" value="UniProtKB-SubCell"/>
</dbReference>
<dbReference type="AlphaFoldDB" id="A0A1G1VQ28"/>
<gene>
    <name evidence="7" type="ORF">A2784_03630</name>
</gene>
<keyword evidence="4" id="KW-0808">Transferase</keyword>
<evidence type="ECO:0000256" key="4">
    <source>
        <dbReference type="ARBA" id="ARBA00022679"/>
    </source>
</evidence>
<dbReference type="Pfam" id="PF00535">
    <property type="entry name" value="Glycos_transf_2"/>
    <property type="match status" value="1"/>
</dbReference>
<evidence type="ECO:0000313" key="8">
    <source>
        <dbReference type="Proteomes" id="UP000177324"/>
    </source>
</evidence>
<keyword evidence="2" id="KW-1003">Cell membrane</keyword>
<dbReference type="Gene3D" id="3.90.550.10">
    <property type="entry name" value="Spore Coat Polysaccharide Biosynthesis Protein SpsA, Chain A"/>
    <property type="match status" value="1"/>
</dbReference>
<dbReference type="InterPro" id="IPR001173">
    <property type="entry name" value="Glyco_trans_2-like"/>
</dbReference>
<proteinExistence type="predicted"/>
<feature type="domain" description="Glycosyltransferase 2-like" evidence="6">
    <location>
        <begin position="7"/>
        <end position="165"/>
    </location>
</feature>
<protein>
    <recommendedName>
        <fullName evidence="6">Glycosyltransferase 2-like domain-containing protein</fullName>
    </recommendedName>
</protein>
<keyword evidence="3" id="KW-0328">Glycosyltransferase</keyword>
<dbReference type="PANTHER" id="PTHR43646:SF2">
    <property type="entry name" value="GLYCOSYLTRANSFERASE 2-LIKE DOMAIN-CONTAINING PROTEIN"/>
    <property type="match status" value="1"/>
</dbReference>
<name>A0A1G1VQ28_9BACT</name>
<evidence type="ECO:0000256" key="2">
    <source>
        <dbReference type="ARBA" id="ARBA00022475"/>
    </source>
</evidence>
<dbReference type="STRING" id="1797589.A2784_03630"/>
<comment type="caution">
    <text evidence="7">The sequence shown here is derived from an EMBL/GenBank/DDBJ whole genome shotgun (WGS) entry which is preliminary data.</text>
</comment>
<accession>A0A1G1VQ28</accession>
<reference evidence="7 8" key="1">
    <citation type="journal article" date="2016" name="Nat. Commun.">
        <title>Thousands of microbial genomes shed light on interconnected biogeochemical processes in an aquifer system.</title>
        <authorList>
            <person name="Anantharaman K."/>
            <person name="Brown C.T."/>
            <person name="Hug L.A."/>
            <person name="Sharon I."/>
            <person name="Castelle C.J."/>
            <person name="Probst A.J."/>
            <person name="Thomas B.C."/>
            <person name="Singh A."/>
            <person name="Wilkins M.J."/>
            <person name="Karaoz U."/>
            <person name="Brodie E.L."/>
            <person name="Williams K.H."/>
            <person name="Hubbard S.S."/>
            <person name="Banfield J.F."/>
        </authorList>
    </citation>
    <scope>NUCLEOTIDE SEQUENCE [LARGE SCALE GENOMIC DNA]</scope>
</reference>
<keyword evidence="5" id="KW-0472">Membrane</keyword>
<organism evidence="7 8">
    <name type="scientific">Candidatus Chisholmbacteria bacterium RIFCSPHIGHO2_01_FULL_48_12</name>
    <dbReference type="NCBI Taxonomy" id="1797589"/>
    <lineage>
        <taxon>Bacteria</taxon>
        <taxon>Candidatus Chisholmiibacteriota</taxon>
    </lineage>
</organism>
<dbReference type="EMBL" id="MHCH01000024">
    <property type="protein sequence ID" value="OGY17473.1"/>
    <property type="molecule type" value="Genomic_DNA"/>
</dbReference>
<dbReference type="Proteomes" id="UP000177324">
    <property type="component" value="Unassembled WGS sequence"/>
</dbReference>
<sequence length="247" mass="28369">MPSPYFSIIIPTLNEEQYLPKLLQSLARQLDKDFEVIIVDAQSEDKTLPVARQFIALLRHVQILTSRRRNPAYQRNLGAKTAHGKYLVFLDADTSIPSNFLSQIHHYLLDQNPKCEFLTTWIKPDTTQESGKILAILYNIIMETTKSINRPMLGGFNIILKKSTFLKVGMFNHRVQLSEDHDLAKRLVDTGAKFTILKSPQIIVSFRRFRRQGTIKVLKKYTEITAKYFLNGPVKSDADYPMGGHNF</sequence>
<evidence type="ECO:0000256" key="1">
    <source>
        <dbReference type="ARBA" id="ARBA00004236"/>
    </source>
</evidence>
<dbReference type="PANTHER" id="PTHR43646">
    <property type="entry name" value="GLYCOSYLTRANSFERASE"/>
    <property type="match status" value="1"/>
</dbReference>
<comment type="subcellular location">
    <subcellularLocation>
        <location evidence="1">Cell membrane</location>
    </subcellularLocation>
</comment>
<evidence type="ECO:0000259" key="6">
    <source>
        <dbReference type="Pfam" id="PF00535"/>
    </source>
</evidence>
<dbReference type="SUPFAM" id="SSF53448">
    <property type="entry name" value="Nucleotide-diphospho-sugar transferases"/>
    <property type="match status" value="1"/>
</dbReference>
<dbReference type="GO" id="GO:0016757">
    <property type="term" value="F:glycosyltransferase activity"/>
    <property type="evidence" value="ECO:0007669"/>
    <property type="project" value="UniProtKB-KW"/>
</dbReference>
<dbReference type="InterPro" id="IPR029044">
    <property type="entry name" value="Nucleotide-diphossugar_trans"/>
</dbReference>